<feature type="domain" description="CstA N-terminal" evidence="7">
    <location>
        <begin position="2"/>
        <end position="348"/>
    </location>
</feature>
<dbReference type="Pfam" id="PF02554">
    <property type="entry name" value="CstA"/>
    <property type="match status" value="2"/>
</dbReference>
<sequence length="568" mass="61403">MNGLTLLGIALLVCLSGYFIYGRWLTKIWGIDPKAKTPAYLFEDGNDYVPSSKFTVFAHQFSSITGAGPVTGPIIAAMFGWVPVMLWLMVGGIFFGAVQDFTALYASVKNEGKSMGMLIERYIGKTGKRMFLLFSWLFTLLITAAFADIVAGTFNGFSANGSQATPNAAAASISMLYIFVAILFGLFLKKYPLTEKPKLAVGIILILGMLTAGIAYPLYFDKTTWIYVVFAYMFMAAVMPMWLLMEPRDYLSSFLLLGMIASGVIGVVFTNPTIELAPFNGFEVNGKPLFPILFITIACGAVSGFHSLVSSGTSSKTVSNEKDMLFIGYGSMLIETILAVVSLIVVGAAATGGVMPKGTPFQIFSASVGNFLSMFGLSKHVATCVITMCVSALALTTLDSVGRIGRMCFQELFTGDTTDPAKMTSTQRFLTNKYFATVITLFFGYLLCLGGYMNVWPLFGAANQLCSALVLIALAVFLKVTGREGRMLYIPMCFMFCATVIALLMSIYGIVKKFMTTGGFSFLTDGLQLIMAIALIVLAMLIASQSVRKLFNSEAAEDTIDSDGQENA</sequence>
<dbReference type="GO" id="GO:0005886">
    <property type="term" value="C:plasma membrane"/>
    <property type="evidence" value="ECO:0007669"/>
    <property type="project" value="UniProtKB-SubCell"/>
</dbReference>
<evidence type="ECO:0000256" key="6">
    <source>
        <dbReference type="SAM" id="Phobius"/>
    </source>
</evidence>
<feature type="transmembrane region" description="Helical" evidence="6">
    <location>
        <begin position="225"/>
        <end position="243"/>
    </location>
</feature>
<feature type="transmembrane region" description="Helical" evidence="6">
    <location>
        <begin position="488"/>
        <end position="510"/>
    </location>
</feature>
<dbReference type="InterPro" id="IPR003706">
    <property type="entry name" value="CstA_N"/>
</dbReference>
<evidence type="ECO:0000256" key="2">
    <source>
        <dbReference type="ARBA" id="ARBA00022475"/>
    </source>
</evidence>
<feature type="domain" description="CstA N-terminal" evidence="7">
    <location>
        <begin position="354"/>
        <end position="502"/>
    </location>
</feature>
<feature type="transmembrane region" description="Helical" evidence="6">
    <location>
        <begin position="329"/>
        <end position="351"/>
    </location>
</feature>
<feature type="transmembrane region" description="Helical" evidence="6">
    <location>
        <begin position="199"/>
        <end position="219"/>
    </location>
</feature>
<evidence type="ECO:0000256" key="3">
    <source>
        <dbReference type="ARBA" id="ARBA00022692"/>
    </source>
</evidence>
<dbReference type="InterPro" id="IPR051605">
    <property type="entry name" value="CstA"/>
</dbReference>
<dbReference type="PANTHER" id="PTHR30252:SF0">
    <property type="entry name" value="PEPTIDE TRANSPORTER CSTA"/>
    <property type="match status" value="1"/>
</dbReference>
<gene>
    <name evidence="8" type="primary">cstA_8</name>
    <name evidence="8" type="ORF">SDC9_76638</name>
</gene>
<comment type="subcellular location">
    <subcellularLocation>
        <location evidence="1">Cell membrane</location>
        <topology evidence="1">Multi-pass membrane protein</topology>
    </subcellularLocation>
</comment>
<evidence type="ECO:0000256" key="4">
    <source>
        <dbReference type="ARBA" id="ARBA00022989"/>
    </source>
</evidence>
<evidence type="ECO:0000256" key="1">
    <source>
        <dbReference type="ARBA" id="ARBA00004651"/>
    </source>
</evidence>
<feature type="transmembrane region" description="Helical" evidence="6">
    <location>
        <begin position="129"/>
        <end position="147"/>
    </location>
</feature>
<feature type="transmembrane region" description="Helical" evidence="6">
    <location>
        <begin position="522"/>
        <end position="543"/>
    </location>
</feature>
<dbReference type="EMBL" id="VSSQ01005693">
    <property type="protein sequence ID" value="MPM30095.1"/>
    <property type="molecule type" value="Genomic_DNA"/>
</dbReference>
<keyword evidence="5 6" id="KW-0472">Membrane</keyword>
<dbReference type="AlphaFoldDB" id="A0A644YNC4"/>
<name>A0A644YNC4_9ZZZZ</name>
<evidence type="ECO:0000256" key="5">
    <source>
        <dbReference type="ARBA" id="ARBA00023136"/>
    </source>
</evidence>
<feature type="transmembrane region" description="Helical" evidence="6">
    <location>
        <begin position="434"/>
        <end position="455"/>
    </location>
</feature>
<reference evidence="8" key="1">
    <citation type="submission" date="2019-08" db="EMBL/GenBank/DDBJ databases">
        <authorList>
            <person name="Kucharzyk K."/>
            <person name="Murdoch R.W."/>
            <person name="Higgins S."/>
            <person name="Loffler F."/>
        </authorList>
    </citation>
    <scope>NUCLEOTIDE SEQUENCE</scope>
</reference>
<protein>
    <submittedName>
        <fullName evidence="8">Peptide transporter CstA</fullName>
    </submittedName>
</protein>
<keyword evidence="3 6" id="KW-0812">Transmembrane</keyword>
<comment type="caution">
    <text evidence="8">The sequence shown here is derived from an EMBL/GenBank/DDBJ whole genome shotgun (WGS) entry which is preliminary data.</text>
</comment>
<proteinExistence type="predicted"/>
<feature type="transmembrane region" description="Helical" evidence="6">
    <location>
        <begin position="289"/>
        <end position="309"/>
    </location>
</feature>
<evidence type="ECO:0000259" key="7">
    <source>
        <dbReference type="Pfam" id="PF02554"/>
    </source>
</evidence>
<feature type="transmembrane region" description="Helical" evidence="6">
    <location>
        <begin position="461"/>
        <end position="481"/>
    </location>
</feature>
<keyword evidence="2" id="KW-1003">Cell membrane</keyword>
<dbReference type="GO" id="GO:0009267">
    <property type="term" value="P:cellular response to starvation"/>
    <property type="evidence" value="ECO:0007669"/>
    <property type="project" value="InterPro"/>
</dbReference>
<organism evidence="8">
    <name type="scientific">bioreactor metagenome</name>
    <dbReference type="NCBI Taxonomy" id="1076179"/>
    <lineage>
        <taxon>unclassified sequences</taxon>
        <taxon>metagenomes</taxon>
        <taxon>ecological metagenomes</taxon>
    </lineage>
</organism>
<accession>A0A644YNC4</accession>
<dbReference type="PANTHER" id="PTHR30252">
    <property type="entry name" value="INNER MEMBRANE PEPTIDE TRANSPORTER"/>
    <property type="match status" value="1"/>
</dbReference>
<keyword evidence="4 6" id="KW-1133">Transmembrane helix</keyword>
<feature type="transmembrane region" description="Helical" evidence="6">
    <location>
        <begin position="250"/>
        <end position="269"/>
    </location>
</feature>
<evidence type="ECO:0000313" key="8">
    <source>
        <dbReference type="EMBL" id="MPM30095.1"/>
    </source>
</evidence>
<feature type="transmembrane region" description="Helical" evidence="6">
    <location>
        <begin position="167"/>
        <end position="187"/>
    </location>
</feature>